<name>A0A183DJP5_9BILA</name>
<protein>
    <submittedName>
        <fullName evidence="4">RGS domain-containing protein</fullName>
    </submittedName>
</protein>
<gene>
    <name evidence="2" type="ORF">GPUH_LOCUS8934</name>
</gene>
<evidence type="ECO:0000313" key="3">
    <source>
        <dbReference type="Proteomes" id="UP000271098"/>
    </source>
</evidence>
<evidence type="ECO:0000313" key="2">
    <source>
        <dbReference type="EMBL" id="VDK66452.1"/>
    </source>
</evidence>
<keyword evidence="3" id="KW-1185">Reference proteome</keyword>
<dbReference type="EMBL" id="UYRT01027542">
    <property type="protein sequence ID" value="VDK66452.1"/>
    <property type="molecule type" value="Genomic_DNA"/>
</dbReference>
<dbReference type="AlphaFoldDB" id="A0A183DJP5"/>
<dbReference type="Proteomes" id="UP000271098">
    <property type="component" value="Unassembled WGS sequence"/>
</dbReference>
<proteinExistence type="predicted"/>
<dbReference type="WBParaSite" id="GPUH_0000894601-mRNA-1">
    <property type="protein sequence ID" value="GPUH_0000894601-mRNA-1"/>
    <property type="gene ID" value="GPUH_0000894601"/>
</dbReference>
<feature type="compositionally biased region" description="Polar residues" evidence="1">
    <location>
        <begin position="27"/>
        <end position="38"/>
    </location>
</feature>
<accession>A0A183DJP5</accession>
<reference evidence="2 3" key="2">
    <citation type="submission" date="2018-11" db="EMBL/GenBank/DDBJ databases">
        <authorList>
            <consortium name="Pathogen Informatics"/>
        </authorList>
    </citation>
    <scope>NUCLEOTIDE SEQUENCE [LARGE SCALE GENOMIC DNA]</scope>
</reference>
<sequence length="171" mass="19793">MAEEKSSLAEVQEAPASEAASTEKENSPSASVEIQTDVTAPPKIPKLRIRDTKGAKRAEICFRYLAGRLENEKNDQYKYYYYCRLLENEEMIRSALKYYIDEVLDSPIYAYNTDDAELLEQLEELLKRIDMPEEDSWEDEAMEFSKMDATDKELINAAEEYLLYRYGVSPV</sequence>
<feature type="region of interest" description="Disordered" evidence="1">
    <location>
        <begin position="1"/>
        <end position="39"/>
    </location>
</feature>
<organism evidence="4">
    <name type="scientific">Gongylonema pulchrum</name>
    <dbReference type="NCBI Taxonomy" id="637853"/>
    <lineage>
        <taxon>Eukaryota</taxon>
        <taxon>Metazoa</taxon>
        <taxon>Ecdysozoa</taxon>
        <taxon>Nematoda</taxon>
        <taxon>Chromadorea</taxon>
        <taxon>Rhabditida</taxon>
        <taxon>Spirurina</taxon>
        <taxon>Spiruromorpha</taxon>
        <taxon>Spiruroidea</taxon>
        <taxon>Gongylonematidae</taxon>
        <taxon>Gongylonema</taxon>
    </lineage>
</organism>
<evidence type="ECO:0000256" key="1">
    <source>
        <dbReference type="SAM" id="MobiDB-lite"/>
    </source>
</evidence>
<evidence type="ECO:0000313" key="4">
    <source>
        <dbReference type="WBParaSite" id="GPUH_0000894601-mRNA-1"/>
    </source>
</evidence>
<reference evidence="4" key="1">
    <citation type="submission" date="2016-06" db="UniProtKB">
        <authorList>
            <consortium name="WormBaseParasite"/>
        </authorList>
    </citation>
    <scope>IDENTIFICATION</scope>
</reference>